<proteinExistence type="predicted"/>
<evidence type="ECO:0000313" key="5">
    <source>
        <dbReference type="Proteomes" id="UP000663869"/>
    </source>
</evidence>
<evidence type="ECO:0000313" key="3">
    <source>
        <dbReference type="EMBL" id="CAF3626980.1"/>
    </source>
</evidence>
<comment type="caution">
    <text evidence="3">The sequence shown here is derived from an EMBL/GenBank/DDBJ whole genome shotgun (WGS) entry which is preliminary data.</text>
</comment>
<reference evidence="3" key="1">
    <citation type="submission" date="2021-02" db="EMBL/GenBank/DDBJ databases">
        <authorList>
            <person name="Nowell W R."/>
        </authorList>
    </citation>
    <scope>NUCLEOTIDE SEQUENCE</scope>
</reference>
<gene>
    <name evidence="3" type="ORF">FME351_LOCUS23239</name>
    <name evidence="4" type="ORF">TSG867_LOCUS22784</name>
</gene>
<dbReference type="PANTHER" id="PTHR46169:SF17">
    <property type="entry name" value="HAT C-TERMINAL DIMERISATION DOMAIN-CONTAINING PROTEIN"/>
    <property type="match status" value="1"/>
</dbReference>
<dbReference type="Proteomes" id="UP000663862">
    <property type="component" value="Unassembled WGS sequence"/>
</dbReference>
<protein>
    <recommendedName>
        <fullName evidence="6">HAT C-terminal dimerisation domain-containing protein</fullName>
    </recommendedName>
</protein>
<evidence type="ECO:0000259" key="2">
    <source>
        <dbReference type="Pfam" id="PF10683"/>
    </source>
</evidence>
<feature type="domain" description="HAT C-terminal dimerisation" evidence="1">
    <location>
        <begin position="626"/>
        <end position="709"/>
    </location>
</feature>
<dbReference type="PANTHER" id="PTHR46169">
    <property type="entry name" value="DNA REPLICATION-RELATED ELEMENT FACTOR, ISOFORM A"/>
    <property type="match status" value="1"/>
</dbReference>
<dbReference type="Gene3D" id="1.10.10.1070">
    <property type="entry name" value="Zinc finger, BED domain-containing"/>
    <property type="match status" value="1"/>
</dbReference>
<sequence>MTDEWMIQPKVKNAKLKYSDVWNVFGVPVKKDNSGVFCVIDGYASCFNCNSTYVKKKDTGTIPLRNHPCFKNYIMEQEQQESLILKTQASSTTQILPQTAASGINPLTSYGLVIKSIRLTLHEKLRTKESIVQWLCRSMRPFSIVNDIGLRNIVQQAISLGAKYGNIDVNSMLPHRSIITEHMKIMADSHPMHKYTEPDKRAENIIVAMNKALSPFDLNLSNTNIMCDRGSNFVKCFKCYNPLHCYAHRLNKVIKKCFFQNGLKRTIDKSSIACTTATTSSITTCNDILHSSDDDSCDEADDDYVPSFKIKSKRKTKSHNSRVKRTNSSFSMIDHVKLDASEIPIEAREYLVKLKEVKHIIKYVKKAGLNDEIKSMASISLKQSSSVRWLSLMNSLQSLHRAYKATRKVLQKHDRHVYINPNDLKWLIRLLLPFQVITEKVQAGNKPSLHYVLLSTFMLRRILSSTEELQQFDAEINGKEKSDINIGFDEQQSDEDSELNIETEPLGISFFRERLSVLLESMFDLDIRHYAAVLLHPKYSKMMHCSKNEIEQTYKWIRDELKKINIDDTATNAIDLNLSSKKAKKSSLFEIYSNSSTTNSPGRSVIDIEDDDNDQYSNNDTTLHDELNHYLFLVKKTEDEPESKNEDPLLWWKTYNKDLRKLSILTRRIFSIPATSASVERQFSSAGLIFNDRRTRLSGENLENIILVRSIEIQELNDIGALN</sequence>
<dbReference type="AlphaFoldDB" id="A0A818PQG4"/>
<dbReference type="EMBL" id="CAJNYU010003039">
    <property type="protein sequence ID" value="CAF3626980.1"/>
    <property type="molecule type" value="Genomic_DNA"/>
</dbReference>
<dbReference type="EMBL" id="CAJOBQ010001893">
    <property type="protein sequence ID" value="CAF4524083.1"/>
    <property type="molecule type" value="Genomic_DNA"/>
</dbReference>
<evidence type="ECO:0000259" key="1">
    <source>
        <dbReference type="Pfam" id="PF05699"/>
    </source>
</evidence>
<dbReference type="InterPro" id="IPR012337">
    <property type="entry name" value="RNaseH-like_sf"/>
</dbReference>
<dbReference type="InterPro" id="IPR052717">
    <property type="entry name" value="Vacuolar_transposase_reg"/>
</dbReference>
<dbReference type="Proteomes" id="UP000663869">
    <property type="component" value="Unassembled WGS sequence"/>
</dbReference>
<dbReference type="GO" id="GO:0046983">
    <property type="term" value="F:protein dimerization activity"/>
    <property type="evidence" value="ECO:0007669"/>
    <property type="project" value="InterPro"/>
</dbReference>
<accession>A0A818PQG4</accession>
<organism evidence="3 5">
    <name type="scientific">Rotaria socialis</name>
    <dbReference type="NCBI Taxonomy" id="392032"/>
    <lineage>
        <taxon>Eukaryota</taxon>
        <taxon>Metazoa</taxon>
        <taxon>Spiralia</taxon>
        <taxon>Gnathifera</taxon>
        <taxon>Rotifera</taxon>
        <taxon>Eurotatoria</taxon>
        <taxon>Bdelloidea</taxon>
        <taxon>Philodinida</taxon>
        <taxon>Philodinidae</taxon>
        <taxon>Rotaria</taxon>
    </lineage>
</organism>
<evidence type="ECO:0008006" key="6">
    <source>
        <dbReference type="Google" id="ProtNLM"/>
    </source>
</evidence>
<dbReference type="InterPro" id="IPR018473">
    <property type="entry name" value="Hermes_transposase_DNA-db"/>
</dbReference>
<feature type="domain" description="Hermes trasposase DNA-binding" evidence="2">
    <location>
        <begin position="128"/>
        <end position="175"/>
    </location>
</feature>
<dbReference type="GO" id="GO:0005634">
    <property type="term" value="C:nucleus"/>
    <property type="evidence" value="ECO:0007669"/>
    <property type="project" value="TreeGrafter"/>
</dbReference>
<dbReference type="Pfam" id="PF05699">
    <property type="entry name" value="Dimer_Tnp_hAT"/>
    <property type="match status" value="1"/>
</dbReference>
<name>A0A818PQG4_9BILA</name>
<dbReference type="Pfam" id="PF10683">
    <property type="entry name" value="DBD_Tnp_Hermes"/>
    <property type="match status" value="1"/>
</dbReference>
<dbReference type="InterPro" id="IPR008906">
    <property type="entry name" value="HATC_C_dom"/>
</dbReference>
<dbReference type="GO" id="GO:0006357">
    <property type="term" value="P:regulation of transcription by RNA polymerase II"/>
    <property type="evidence" value="ECO:0007669"/>
    <property type="project" value="TreeGrafter"/>
</dbReference>
<evidence type="ECO:0000313" key="4">
    <source>
        <dbReference type="EMBL" id="CAF4524083.1"/>
    </source>
</evidence>
<dbReference type="SUPFAM" id="SSF140996">
    <property type="entry name" value="Hermes dimerisation domain"/>
    <property type="match status" value="1"/>
</dbReference>
<dbReference type="SUPFAM" id="SSF53098">
    <property type="entry name" value="Ribonuclease H-like"/>
    <property type="match status" value="1"/>
</dbReference>